<dbReference type="CDD" id="cd01044">
    <property type="entry name" value="Ferritin_CCC1_N"/>
    <property type="match status" value="1"/>
</dbReference>
<proteinExistence type="predicted"/>
<organism evidence="6 8">
    <name type="scientific">Candidatus Sysuiplasma superficiale</name>
    <dbReference type="NCBI Taxonomy" id="2823368"/>
    <lineage>
        <taxon>Archaea</taxon>
        <taxon>Methanobacteriati</taxon>
        <taxon>Thermoplasmatota</taxon>
        <taxon>Thermoplasmata</taxon>
        <taxon>Candidatus Sysuiplasmatales</taxon>
        <taxon>Candidatus Sysuiplasmataceae</taxon>
        <taxon>Candidatus Sysuiplasma</taxon>
    </lineage>
</organism>
<evidence type="ECO:0000256" key="2">
    <source>
        <dbReference type="ARBA" id="ARBA00022692"/>
    </source>
</evidence>
<dbReference type="EMBL" id="JAGVSJ010000006">
    <property type="protein sequence ID" value="MBX8631563.1"/>
    <property type="molecule type" value="Genomic_DNA"/>
</dbReference>
<dbReference type="InterPro" id="IPR039376">
    <property type="entry name" value="Ferritin_CCC1_N"/>
</dbReference>
<evidence type="ECO:0000256" key="3">
    <source>
        <dbReference type="ARBA" id="ARBA00022989"/>
    </source>
</evidence>
<protein>
    <submittedName>
        <fullName evidence="7">VIT1/CCC1 family protein</fullName>
    </submittedName>
    <submittedName>
        <fullName evidence="6">VIT1/CCC1 transporter family protein</fullName>
    </submittedName>
</protein>
<dbReference type="PANTHER" id="PTHR31851">
    <property type="entry name" value="FE(2+)/MN(2+) TRANSPORTER PCL1"/>
    <property type="match status" value="1"/>
</dbReference>
<dbReference type="SUPFAM" id="SSF47240">
    <property type="entry name" value="Ferritin-like"/>
    <property type="match status" value="1"/>
</dbReference>
<dbReference type="Proteomes" id="UP000750197">
    <property type="component" value="Unassembled WGS sequence"/>
</dbReference>
<feature type="transmembrane region" description="Helical" evidence="5">
    <location>
        <begin position="314"/>
        <end position="335"/>
    </location>
</feature>
<reference evidence="6" key="1">
    <citation type="submission" date="2021-04" db="EMBL/GenBank/DDBJ databases">
        <title>Genomic insights into ecological role and evolution of a novel Thermoplasmata order Candidatus Sysuiplasmatales.</title>
        <authorList>
            <person name="Yuan Y."/>
        </authorList>
    </citation>
    <scope>NUCLEOTIDE SEQUENCE</scope>
    <source>
        <strain evidence="7">TUT19-bin139</strain>
        <strain evidence="6">YP2-bin.285</strain>
    </source>
</reference>
<gene>
    <name evidence="6" type="ORF">J9259_03445</name>
    <name evidence="7" type="ORF">KIY12_06170</name>
</gene>
<dbReference type="GO" id="GO:0005384">
    <property type="term" value="F:manganese ion transmembrane transporter activity"/>
    <property type="evidence" value="ECO:0007669"/>
    <property type="project" value="InterPro"/>
</dbReference>
<dbReference type="Proteomes" id="UP000716004">
    <property type="component" value="Unassembled WGS sequence"/>
</dbReference>
<dbReference type="InterPro" id="IPR008217">
    <property type="entry name" value="Ccc1_fam"/>
</dbReference>
<evidence type="ECO:0000256" key="1">
    <source>
        <dbReference type="ARBA" id="ARBA00004127"/>
    </source>
</evidence>
<comment type="subcellular location">
    <subcellularLocation>
        <location evidence="1">Endomembrane system</location>
        <topology evidence="1">Multi-pass membrane protein</topology>
    </subcellularLocation>
</comment>
<feature type="transmembrane region" description="Helical" evidence="5">
    <location>
        <begin position="182"/>
        <end position="205"/>
    </location>
</feature>
<feature type="transmembrane region" description="Helical" evidence="5">
    <location>
        <begin position="347"/>
        <end position="369"/>
    </location>
</feature>
<evidence type="ECO:0000256" key="5">
    <source>
        <dbReference type="SAM" id="Phobius"/>
    </source>
</evidence>
<comment type="caution">
    <text evidence="6">The sequence shown here is derived from an EMBL/GenBank/DDBJ whole genome shotgun (WGS) entry which is preliminary data.</text>
</comment>
<evidence type="ECO:0000313" key="6">
    <source>
        <dbReference type="EMBL" id="MBX8631563.1"/>
    </source>
</evidence>
<dbReference type="GO" id="GO:0030026">
    <property type="term" value="P:intracellular manganese ion homeostasis"/>
    <property type="evidence" value="ECO:0007669"/>
    <property type="project" value="InterPro"/>
</dbReference>
<dbReference type="AlphaFoldDB" id="A0A8J7YNW6"/>
<dbReference type="EMBL" id="JAHEAC010000051">
    <property type="protein sequence ID" value="MBX8644290.1"/>
    <property type="molecule type" value="Genomic_DNA"/>
</dbReference>
<name>A0A8J7YNW6_9ARCH</name>
<keyword evidence="4 5" id="KW-0472">Membrane</keyword>
<accession>A0A8J7YNW6</accession>
<dbReference type="Pfam" id="PF01988">
    <property type="entry name" value="VIT1"/>
    <property type="match status" value="1"/>
</dbReference>
<evidence type="ECO:0000313" key="7">
    <source>
        <dbReference type="EMBL" id="MBX8644290.1"/>
    </source>
</evidence>
<dbReference type="GO" id="GO:0012505">
    <property type="term" value="C:endomembrane system"/>
    <property type="evidence" value="ECO:0007669"/>
    <property type="project" value="UniProtKB-SubCell"/>
</dbReference>
<keyword evidence="2 5" id="KW-0812">Transmembrane</keyword>
<evidence type="ECO:0000313" key="8">
    <source>
        <dbReference type="Proteomes" id="UP000716004"/>
    </source>
</evidence>
<keyword evidence="3 5" id="KW-1133">Transmembrane helix</keyword>
<feature type="transmembrane region" description="Helical" evidence="5">
    <location>
        <begin position="291"/>
        <end position="308"/>
    </location>
</feature>
<sequence length="375" mass="41085">MESVSKEAVRKATWFYRDEMKDAEIYSTLGKGEGNSERGKVLTKLGDMEKSHAEFWKYFLRKMGAPDSDYRYPKYRTSLMKFLRRIIGLSLVIRLFERGEESVIREYSNFLMNQSLEASDREKLQSIVKDEILHEEYFASQLSGVSNTLESIRDVFYGMSDGLVEVLAAVAGLVPIVHTPVLVAAGGLVVGISGTLSMAIGAYMSTKAHIEVGKKQTDRVAREIELAGKDERVARLKALFAEMGLDGSYTEQAAKSMSENSEMATEFFVRNKLGRSRETNENPRRAGIQTGIFYLIGSAFPILPFAFVGGTVGLVFSVIAVALAQTTAATIIALSSDTSVKKKVAETVGLTLGAAAATYILGNVMFALLHLPAVP</sequence>
<evidence type="ECO:0000256" key="4">
    <source>
        <dbReference type="ARBA" id="ARBA00023136"/>
    </source>
</evidence>
<dbReference type="InterPro" id="IPR009078">
    <property type="entry name" value="Ferritin-like_SF"/>
</dbReference>
<feature type="transmembrane region" description="Helical" evidence="5">
    <location>
        <begin position="155"/>
        <end position="176"/>
    </location>
</feature>